<evidence type="ECO:0000256" key="5">
    <source>
        <dbReference type="ARBA" id="ARBA00022777"/>
    </source>
</evidence>
<evidence type="ECO:0000256" key="1">
    <source>
        <dbReference type="ARBA" id="ARBA00005017"/>
    </source>
</evidence>
<dbReference type="SUPFAM" id="SSF55060">
    <property type="entry name" value="GHMP Kinase, C-terminal domain"/>
    <property type="match status" value="1"/>
</dbReference>
<gene>
    <name evidence="9" type="ORF">CWR45_19160</name>
</gene>
<name>A0A3D8PFX5_9BACI</name>
<dbReference type="InterPro" id="IPR005917">
    <property type="entry name" value="Pmev_kinase_bact"/>
</dbReference>
<dbReference type="OrthoDB" id="1522677at2"/>
<evidence type="ECO:0000313" key="10">
    <source>
        <dbReference type="Proteomes" id="UP000256520"/>
    </source>
</evidence>
<dbReference type="EMBL" id="PIOD01000030">
    <property type="protein sequence ID" value="RDW14980.1"/>
    <property type="molecule type" value="Genomic_DNA"/>
</dbReference>
<dbReference type="GO" id="GO:0019287">
    <property type="term" value="P:isopentenyl diphosphate biosynthetic process, mevalonate pathway"/>
    <property type="evidence" value="ECO:0007669"/>
    <property type="project" value="UniProtKB-UniPathway"/>
</dbReference>
<comment type="pathway">
    <text evidence="1">Isoprenoid biosynthesis; isopentenyl diphosphate biosynthesis via mevalonate pathway; isopentenyl diphosphate from (R)-mevalonate: step 2/3.</text>
</comment>
<protein>
    <recommendedName>
        <fullName evidence="2">phosphomevalonate kinase</fullName>
        <ecNumber evidence="2">2.7.4.2</ecNumber>
    </recommendedName>
</protein>
<keyword evidence="3" id="KW-0808">Transferase</keyword>
<sequence>MNVLAITIKVPGKLMIAGEFAVLEPYHNLAVLAVDRFVYAKIEGHHENRLTLQDFGLENLNFHFTNSKVEIASNDRRTRFVGDAMTIVLTYLKEKGITPDPFHLSIKSELDDASGVKYGLGSSAAVVTSVITAILTKLLPSKPEKELIFKLAAISHVETQGNGSGADVAASSYGGLLKYASFQAEWLHSEYIASNSISELVAKEWRYFSVKPMRLPQNIHFCVGWTGKPASTAKLVDVIGQLKSDNLEQYEKFLQDSEAAVRTFFKGMEEESIADLLEGVKANRQALATVGKHANASIETPLLTTLCDLAEQFGGAGKPSGAGGGDCGIAFMPSHEQAKKLMHAWEEAGIKPLAIRPNSQGAIEIG</sequence>
<evidence type="ECO:0000256" key="3">
    <source>
        <dbReference type="ARBA" id="ARBA00022679"/>
    </source>
</evidence>
<evidence type="ECO:0000256" key="6">
    <source>
        <dbReference type="ARBA" id="ARBA00022840"/>
    </source>
</evidence>
<keyword evidence="6" id="KW-0067">ATP-binding</keyword>
<proteinExistence type="predicted"/>
<dbReference type="AlphaFoldDB" id="A0A3D8PFX5"/>
<evidence type="ECO:0000256" key="4">
    <source>
        <dbReference type="ARBA" id="ARBA00022741"/>
    </source>
</evidence>
<dbReference type="Proteomes" id="UP000256520">
    <property type="component" value="Unassembled WGS sequence"/>
</dbReference>
<dbReference type="GO" id="GO:0005524">
    <property type="term" value="F:ATP binding"/>
    <property type="evidence" value="ECO:0007669"/>
    <property type="project" value="UniProtKB-KW"/>
</dbReference>
<dbReference type="GO" id="GO:0004631">
    <property type="term" value="F:phosphomevalonate kinase activity"/>
    <property type="evidence" value="ECO:0007669"/>
    <property type="project" value="UniProtKB-EC"/>
</dbReference>
<dbReference type="PANTHER" id="PTHR31814">
    <property type="match status" value="1"/>
</dbReference>
<keyword evidence="4" id="KW-0547">Nucleotide-binding</keyword>
<dbReference type="PRINTS" id="PR00959">
    <property type="entry name" value="MEVGALKINASE"/>
</dbReference>
<organism evidence="9 10">
    <name type="scientific">Oceanobacillus chungangensis</name>
    <dbReference type="NCBI Taxonomy" id="1229152"/>
    <lineage>
        <taxon>Bacteria</taxon>
        <taxon>Bacillati</taxon>
        <taxon>Bacillota</taxon>
        <taxon>Bacilli</taxon>
        <taxon>Bacillales</taxon>
        <taxon>Bacillaceae</taxon>
        <taxon>Oceanobacillus</taxon>
    </lineage>
</organism>
<feature type="domain" description="GHMP kinase C-terminal" evidence="8">
    <location>
        <begin position="295"/>
        <end position="350"/>
    </location>
</feature>
<evidence type="ECO:0000259" key="8">
    <source>
        <dbReference type="Pfam" id="PF08544"/>
    </source>
</evidence>
<reference evidence="10" key="1">
    <citation type="submission" date="2017-11" db="EMBL/GenBank/DDBJ databases">
        <authorList>
            <person name="Zhu W."/>
        </authorList>
    </citation>
    <scope>NUCLEOTIDE SEQUENCE [LARGE SCALE GENOMIC DNA]</scope>
    <source>
        <strain evidence="10">CAU 1051</strain>
    </source>
</reference>
<evidence type="ECO:0000259" key="7">
    <source>
        <dbReference type="Pfam" id="PF00288"/>
    </source>
</evidence>
<dbReference type="Pfam" id="PF00288">
    <property type="entry name" value="GHMP_kinases_N"/>
    <property type="match status" value="1"/>
</dbReference>
<comment type="caution">
    <text evidence="9">The sequence shown here is derived from an EMBL/GenBank/DDBJ whole genome shotgun (WGS) entry which is preliminary data.</text>
</comment>
<dbReference type="InterPro" id="IPR036554">
    <property type="entry name" value="GHMP_kinase_C_sf"/>
</dbReference>
<dbReference type="NCBIfam" id="TIGR01220">
    <property type="entry name" value="Pmev_kin_Gr_pos"/>
    <property type="match status" value="1"/>
</dbReference>
<dbReference type="PANTHER" id="PTHR31814:SF2">
    <property type="entry name" value="PHOSPHOMEVALONATE KINASE"/>
    <property type="match status" value="1"/>
</dbReference>
<dbReference type="InterPro" id="IPR013750">
    <property type="entry name" value="GHMP_kinase_C_dom"/>
</dbReference>
<dbReference type="SUPFAM" id="SSF54211">
    <property type="entry name" value="Ribosomal protein S5 domain 2-like"/>
    <property type="match status" value="1"/>
</dbReference>
<dbReference type="InterPro" id="IPR020568">
    <property type="entry name" value="Ribosomal_Su5_D2-typ_SF"/>
</dbReference>
<evidence type="ECO:0000313" key="9">
    <source>
        <dbReference type="EMBL" id="RDW14980.1"/>
    </source>
</evidence>
<evidence type="ECO:0000256" key="2">
    <source>
        <dbReference type="ARBA" id="ARBA00012958"/>
    </source>
</evidence>
<accession>A0A3D8PFX5</accession>
<keyword evidence="10" id="KW-1185">Reference proteome</keyword>
<dbReference type="Gene3D" id="3.30.230.10">
    <property type="match status" value="1"/>
</dbReference>
<keyword evidence="5 9" id="KW-0418">Kinase</keyword>
<dbReference type="UniPathway" id="UPA00057">
    <property type="reaction ID" value="UER00099"/>
</dbReference>
<dbReference type="InterPro" id="IPR014721">
    <property type="entry name" value="Ribsml_uS5_D2-typ_fold_subgr"/>
</dbReference>
<feature type="domain" description="GHMP kinase N-terminal" evidence="7">
    <location>
        <begin position="89"/>
        <end position="175"/>
    </location>
</feature>
<dbReference type="Pfam" id="PF08544">
    <property type="entry name" value="GHMP_kinases_C"/>
    <property type="match status" value="1"/>
</dbReference>
<dbReference type="Gene3D" id="3.30.70.890">
    <property type="entry name" value="GHMP kinase, C-terminal domain"/>
    <property type="match status" value="1"/>
</dbReference>
<dbReference type="InterPro" id="IPR035102">
    <property type="entry name" value="Phosphomevalonate_kinase"/>
</dbReference>
<dbReference type="EC" id="2.7.4.2" evidence="2"/>
<dbReference type="InterPro" id="IPR006204">
    <property type="entry name" value="GHMP_kinase_N_dom"/>
</dbReference>